<dbReference type="GO" id="GO:0045010">
    <property type="term" value="P:actin nucleation"/>
    <property type="evidence" value="ECO:0007669"/>
    <property type="project" value="InterPro"/>
</dbReference>
<dbReference type="InterPro" id="IPR042201">
    <property type="entry name" value="FH2_Formin_sf"/>
</dbReference>
<dbReference type="InterPro" id="IPR001265">
    <property type="entry name" value="Formin_Cappuccino_subfam"/>
</dbReference>
<dbReference type="SUPFAM" id="SSF101447">
    <property type="entry name" value="Formin homology 2 domain (FH2 domain)"/>
    <property type="match status" value="1"/>
</dbReference>
<evidence type="ECO:0000313" key="4">
    <source>
        <dbReference type="EMBL" id="GAV02215.1"/>
    </source>
</evidence>
<feature type="domain" description="FH2" evidence="3">
    <location>
        <begin position="1"/>
        <end position="330"/>
    </location>
</feature>
<dbReference type="AlphaFoldDB" id="A0A1D1VKS0"/>
<comment type="caution">
    <text evidence="4">The sequence shown here is derived from an EMBL/GenBank/DDBJ whole genome shotgun (WGS) entry which is preliminary data.</text>
</comment>
<accession>A0A1D1VKS0</accession>
<dbReference type="STRING" id="947166.A0A1D1VKS0"/>
<proteinExistence type="inferred from homology"/>
<dbReference type="PANTHER" id="PTHR45920:SF7">
    <property type="entry name" value="FORMIN-G"/>
    <property type="match status" value="1"/>
</dbReference>
<comment type="similarity">
    <text evidence="1">Belongs to the formin homology family. Cappuccino subfamily.</text>
</comment>
<evidence type="ECO:0000259" key="3">
    <source>
        <dbReference type="PROSITE" id="PS51444"/>
    </source>
</evidence>
<name>A0A1D1VKS0_RAMVA</name>
<dbReference type="InterPro" id="IPR015425">
    <property type="entry name" value="FH2_Formin"/>
</dbReference>
<feature type="compositionally biased region" description="Polar residues" evidence="2">
    <location>
        <begin position="365"/>
        <end position="381"/>
    </location>
</feature>
<keyword evidence="5" id="KW-1185">Reference proteome</keyword>
<dbReference type="PRINTS" id="PR00828">
    <property type="entry name" value="FORMIN"/>
</dbReference>
<dbReference type="Proteomes" id="UP000186922">
    <property type="component" value="Unassembled WGS sequence"/>
</dbReference>
<dbReference type="Pfam" id="PF02181">
    <property type="entry name" value="FH2"/>
    <property type="match status" value="1"/>
</dbReference>
<dbReference type="SMART" id="SM00498">
    <property type="entry name" value="FH2"/>
    <property type="match status" value="1"/>
</dbReference>
<protein>
    <recommendedName>
        <fullName evidence="3">FH2 domain-containing protein</fullName>
    </recommendedName>
</protein>
<dbReference type="GO" id="GO:0008017">
    <property type="term" value="F:microtubule binding"/>
    <property type="evidence" value="ECO:0007669"/>
    <property type="project" value="InterPro"/>
</dbReference>
<dbReference type="GO" id="GO:0005884">
    <property type="term" value="C:actin filament"/>
    <property type="evidence" value="ECO:0007669"/>
    <property type="project" value="InterPro"/>
</dbReference>
<evidence type="ECO:0000256" key="1">
    <source>
        <dbReference type="ARBA" id="ARBA00005271"/>
    </source>
</evidence>
<gene>
    <name evidence="4" type="primary">RvY_12809-1</name>
    <name evidence="4" type="synonym">RvY_12809.1</name>
    <name evidence="4" type="ORF">RvY_12809</name>
</gene>
<dbReference type="Gene3D" id="1.20.58.2220">
    <property type="entry name" value="Formin, FH2 domain"/>
    <property type="match status" value="1"/>
</dbReference>
<sequence length="381" mass="43204">MRNLKVDGKRLDAEAIKQALYDGNTGTLTAEIVNRLDEMKATSEELTSIRNIIRQNSNDVLDTPERLLLDLASITHFESRVACLKVLHSFEERLSILSTPIVALQEVLERLSTSESVKRIFGIILSYGNYMNGGNRTREQADGFQIDLLTSLKNCKSKNQQVTLLHLVIQTYIEKFERDTFPDCAFPVPETAMLKEAGNAEPDSTLAELKETGNLLKKISDMAAVISRPEKEPSEHVSTGFDQRMAEFLQLATTKLEDKISQVNGCKDKFREVTVLLQWQAKGKNEVEQIKEFMQIWIVFSTDFSAIWKDLKMKRISENQAAKRKMQHAVQLKQQQSVHVGEATDFRLRMSELKRKKESKASMAESPSRSTTPSFHDMSTG</sequence>
<dbReference type="PANTHER" id="PTHR45920">
    <property type="entry name" value="FORMIN HOMOLOGY 2 DOMAIN CONTAINING, ISOFORM I"/>
    <property type="match status" value="1"/>
</dbReference>
<reference evidence="4 5" key="1">
    <citation type="journal article" date="2016" name="Nat. Commun.">
        <title>Extremotolerant tardigrade genome and improved radiotolerance of human cultured cells by tardigrade-unique protein.</title>
        <authorList>
            <person name="Hashimoto T."/>
            <person name="Horikawa D.D."/>
            <person name="Saito Y."/>
            <person name="Kuwahara H."/>
            <person name="Kozuka-Hata H."/>
            <person name="Shin-I T."/>
            <person name="Minakuchi Y."/>
            <person name="Ohishi K."/>
            <person name="Motoyama A."/>
            <person name="Aizu T."/>
            <person name="Enomoto A."/>
            <person name="Kondo K."/>
            <person name="Tanaka S."/>
            <person name="Hara Y."/>
            <person name="Koshikawa S."/>
            <person name="Sagara H."/>
            <person name="Miura T."/>
            <person name="Yokobori S."/>
            <person name="Miyagawa K."/>
            <person name="Suzuki Y."/>
            <person name="Kubo T."/>
            <person name="Oyama M."/>
            <person name="Kohara Y."/>
            <person name="Fujiyama A."/>
            <person name="Arakawa K."/>
            <person name="Katayama T."/>
            <person name="Toyoda A."/>
            <person name="Kunieda T."/>
        </authorList>
    </citation>
    <scope>NUCLEOTIDE SEQUENCE [LARGE SCALE GENOMIC DNA]</scope>
    <source>
        <strain evidence="4 5">YOKOZUNA-1</strain>
    </source>
</reference>
<evidence type="ECO:0000313" key="5">
    <source>
        <dbReference type="Proteomes" id="UP000186922"/>
    </source>
</evidence>
<evidence type="ECO:0000256" key="2">
    <source>
        <dbReference type="SAM" id="MobiDB-lite"/>
    </source>
</evidence>
<dbReference type="GO" id="GO:0051015">
    <property type="term" value="F:actin filament binding"/>
    <property type="evidence" value="ECO:0007669"/>
    <property type="project" value="TreeGrafter"/>
</dbReference>
<dbReference type="GO" id="GO:0005737">
    <property type="term" value="C:cytoplasm"/>
    <property type="evidence" value="ECO:0007669"/>
    <property type="project" value="TreeGrafter"/>
</dbReference>
<dbReference type="GO" id="GO:0030866">
    <property type="term" value="P:cortical actin cytoskeleton organization"/>
    <property type="evidence" value="ECO:0007669"/>
    <property type="project" value="TreeGrafter"/>
</dbReference>
<dbReference type="PROSITE" id="PS51444">
    <property type="entry name" value="FH2"/>
    <property type="match status" value="1"/>
</dbReference>
<organism evidence="4 5">
    <name type="scientific">Ramazzottius varieornatus</name>
    <name type="common">Water bear</name>
    <name type="synonym">Tardigrade</name>
    <dbReference type="NCBI Taxonomy" id="947166"/>
    <lineage>
        <taxon>Eukaryota</taxon>
        <taxon>Metazoa</taxon>
        <taxon>Ecdysozoa</taxon>
        <taxon>Tardigrada</taxon>
        <taxon>Eutardigrada</taxon>
        <taxon>Parachela</taxon>
        <taxon>Hypsibioidea</taxon>
        <taxon>Ramazzottiidae</taxon>
        <taxon>Ramazzottius</taxon>
    </lineage>
</organism>
<dbReference type="EMBL" id="BDGG01000008">
    <property type="protein sequence ID" value="GAV02215.1"/>
    <property type="molecule type" value="Genomic_DNA"/>
</dbReference>
<dbReference type="OrthoDB" id="427644at2759"/>
<feature type="region of interest" description="Disordered" evidence="2">
    <location>
        <begin position="354"/>
        <end position="381"/>
    </location>
</feature>